<evidence type="ECO:0000313" key="2">
    <source>
        <dbReference type="Proteomes" id="UP001295684"/>
    </source>
</evidence>
<protein>
    <submittedName>
        <fullName evidence="1">Uncharacterized protein</fullName>
    </submittedName>
</protein>
<dbReference type="AlphaFoldDB" id="A0AAD1XXT6"/>
<name>A0AAD1XXT6_EUPCR</name>
<proteinExistence type="predicted"/>
<organism evidence="1 2">
    <name type="scientific">Euplotes crassus</name>
    <dbReference type="NCBI Taxonomy" id="5936"/>
    <lineage>
        <taxon>Eukaryota</taxon>
        <taxon>Sar</taxon>
        <taxon>Alveolata</taxon>
        <taxon>Ciliophora</taxon>
        <taxon>Intramacronucleata</taxon>
        <taxon>Spirotrichea</taxon>
        <taxon>Hypotrichia</taxon>
        <taxon>Euplotida</taxon>
        <taxon>Euplotidae</taxon>
        <taxon>Moneuplotes</taxon>
    </lineage>
</organism>
<reference evidence="1" key="1">
    <citation type="submission" date="2023-07" db="EMBL/GenBank/DDBJ databases">
        <authorList>
            <consortium name="AG Swart"/>
            <person name="Singh M."/>
            <person name="Singh A."/>
            <person name="Seah K."/>
            <person name="Emmerich C."/>
        </authorList>
    </citation>
    <scope>NUCLEOTIDE SEQUENCE</scope>
    <source>
        <strain evidence="1">DP1</strain>
    </source>
</reference>
<keyword evidence="2" id="KW-1185">Reference proteome</keyword>
<comment type="caution">
    <text evidence="1">The sequence shown here is derived from an EMBL/GenBank/DDBJ whole genome shotgun (WGS) entry which is preliminary data.</text>
</comment>
<dbReference type="EMBL" id="CAMPGE010022080">
    <property type="protein sequence ID" value="CAI2380155.1"/>
    <property type="molecule type" value="Genomic_DNA"/>
</dbReference>
<gene>
    <name evidence="1" type="ORF">ECRASSUSDP1_LOCUS21584</name>
</gene>
<accession>A0AAD1XXT6</accession>
<sequence>MKFCITFLAIISPQNLSYFIPSILISFPNPFLWSAFNCPSYLSPSSDIKVPSPPLCPFRISPWQFAPV</sequence>
<dbReference type="Proteomes" id="UP001295684">
    <property type="component" value="Unassembled WGS sequence"/>
</dbReference>
<evidence type="ECO:0000313" key="1">
    <source>
        <dbReference type="EMBL" id="CAI2380155.1"/>
    </source>
</evidence>